<dbReference type="GO" id="GO:0006006">
    <property type="term" value="P:glucose metabolic process"/>
    <property type="evidence" value="ECO:0007669"/>
    <property type="project" value="UniProtKB-KW"/>
</dbReference>
<dbReference type="AlphaFoldDB" id="A0A9N8N1P5"/>
<keyword evidence="5" id="KW-1185">Reference proteome</keyword>
<evidence type="ECO:0000256" key="2">
    <source>
        <dbReference type="ARBA" id="ARBA00022526"/>
    </source>
</evidence>
<keyword evidence="4" id="KW-0378">Hydrolase</keyword>
<comment type="similarity">
    <text evidence="1">Belongs to the cycloisomerase 2 family.</text>
</comment>
<dbReference type="PANTHER" id="PTHR30344:SF1">
    <property type="entry name" value="6-PHOSPHOGLUCONOLACTONASE"/>
    <property type="match status" value="1"/>
</dbReference>
<sequence length="437" mass="45607">MTPRLGRRRFIQAGAALPALGVLALSHSAEVQAAIGQAASRPPGATQTVKQASFAYVSTVDDALNGPADHHRAATGTRPGIHVFAITRDNWRRVQVVESEQPVFLARHPSGRFLYAVNRVELHQGLCTGSVEAYAIDPLNGRLSLLDRQPLSLSGTLPSHAAISPDGRSLVVALSGGGAYNVMSICADGRLGTVSGILKETGCGPDRTRQSAAHPQMVLFNSTGEHVLSADLGCDRISVLILADGQLTASGRTATLPGSGPRALAIHPGGRWLYALNELSATVACYGYDAGLGVIGQKLDAISVAPADGDGVNLGTSTALALHPSGHFLYAAYRRAAQGDSLTDTIRVFRIDSGSGKLAPVQSWNEDVSAPLGLVFAPNGESLHVINHQADNILRLNIDAASGMLNLPHRVASAPSPACLVIAARPIGRQICPISTR</sequence>
<reference evidence="4" key="1">
    <citation type="submission" date="2021-02" db="EMBL/GenBank/DDBJ databases">
        <authorList>
            <person name="Vanwijnsberghe S."/>
        </authorList>
    </citation>
    <scope>NUCLEOTIDE SEQUENCE</scope>
    <source>
        <strain evidence="4">R-70211</strain>
    </source>
</reference>
<keyword evidence="2" id="KW-0313">Glucose metabolism</keyword>
<dbReference type="Proteomes" id="UP000675121">
    <property type="component" value="Unassembled WGS sequence"/>
</dbReference>
<dbReference type="RefSeq" id="WP_236061561.1">
    <property type="nucleotide sequence ID" value="NZ_CAJNAS010000018.1"/>
</dbReference>
<evidence type="ECO:0000313" key="5">
    <source>
        <dbReference type="Proteomes" id="UP000675121"/>
    </source>
</evidence>
<feature type="chain" id="PRO_5040513039" evidence="3">
    <location>
        <begin position="34"/>
        <end position="437"/>
    </location>
</feature>
<evidence type="ECO:0000313" key="4">
    <source>
        <dbReference type="EMBL" id="CAE6939913.1"/>
    </source>
</evidence>
<dbReference type="Pfam" id="PF10282">
    <property type="entry name" value="Lactonase"/>
    <property type="match status" value="1"/>
</dbReference>
<accession>A0A9N8N1P5</accession>
<dbReference type="EC" id="3.1.1.31" evidence="4"/>
<dbReference type="InterPro" id="IPR050282">
    <property type="entry name" value="Cycloisomerase_2"/>
</dbReference>
<comment type="caution">
    <text evidence="4">The sequence shown here is derived from an EMBL/GenBank/DDBJ whole genome shotgun (WGS) entry which is preliminary data.</text>
</comment>
<evidence type="ECO:0000256" key="3">
    <source>
        <dbReference type="SAM" id="SignalP"/>
    </source>
</evidence>
<keyword evidence="2" id="KW-0119">Carbohydrate metabolism</keyword>
<dbReference type="EMBL" id="CAJNAS010000018">
    <property type="protein sequence ID" value="CAE6939913.1"/>
    <property type="molecule type" value="Genomic_DNA"/>
</dbReference>
<dbReference type="Gene3D" id="2.130.10.10">
    <property type="entry name" value="YVTN repeat-like/Quinoprotein amine dehydrogenase"/>
    <property type="match status" value="1"/>
</dbReference>
<keyword evidence="3" id="KW-0732">Signal</keyword>
<protein>
    <submittedName>
        <fullName evidence="4">6-phosphogluconolactonase</fullName>
        <ecNumber evidence="4">3.1.1.31</ecNumber>
    </submittedName>
</protein>
<dbReference type="GO" id="GO:0017057">
    <property type="term" value="F:6-phosphogluconolactonase activity"/>
    <property type="evidence" value="ECO:0007669"/>
    <property type="project" value="UniProtKB-EC"/>
</dbReference>
<dbReference type="InterPro" id="IPR011048">
    <property type="entry name" value="Haem_d1_sf"/>
</dbReference>
<dbReference type="InterPro" id="IPR006311">
    <property type="entry name" value="TAT_signal"/>
</dbReference>
<feature type="signal peptide" evidence="3">
    <location>
        <begin position="1"/>
        <end position="33"/>
    </location>
</feature>
<organism evidence="4 5">
    <name type="scientific">Paraburkholderia domus</name>
    <dbReference type="NCBI Taxonomy" id="2793075"/>
    <lineage>
        <taxon>Bacteria</taxon>
        <taxon>Pseudomonadati</taxon>
        <taxon>Pseudomonadota</taxon>
        <taxon>Betaproteobacteria</taxon>
        <taxon>Burkholderiales</taxon>
        <taxon>Burkholderiaceae</taxon>
        <taxon>Paraburkholderia</taxon>
    </lineage>
</organism>
<dbReference type="PROSITE" id="PS51318">
    <property type="entry name" value="TAT"/>
    <property type="match status" value="1"/>
</dbReference>
<dbReference type="InterPro" id="IPR015943">
    <property type="entry name" value="WD40/YVTN_repeat-like_dom_sf"/>
</dbReference>
<gene>
    <name evidence="4" type="primary">pgl_2</name>
    <name evidence="4" type="ORF">R70211_05624</name>
</gene>
<dbReference type="SUPFAM" id="SSF51004">
    <property type="entry name" value="C-terminal (heme d1) domain of cytochrome cd1-nitrite reductase"/>
    <property type="match status" value="1"/>
</dbReference>
<dbReference type="InterPro" id="IPR019405">
    <property type="entry name" value="Lactonase_7-beta_prop"/>
</dbReference>
<proteinExistence type="inferred from homology"/>
<evidence type="ECO:0000256" key="1">
    <source>
        <dbReference type="ARBA" id="ARBA00005564"/>
    </source>
</evidence>
<dbReference type="PANTHER" id="PTHR30344">
    <property type="entry name" value="6-PHOSPHOGLUCONOLACTONASE-RELATED"/>
    <property type="match status" value="1"/>
</dbReference>
<name>A0A9N8N1P5_9BURK</name>
<dbReference type="GO" id="GO:0005829">
    <property type="term" value="C:cytosol"/>
    <property type="evidence" value="ECO:0007669"/>
    <property type="project" value="TreeGrafter"/>
</dbReference>